<comment type="caution">
    <text evidence="2">The sequence shown here is derived from an EMBL/GenBank/DDBJ whole genome shotgun (WGS) entry which is preliminary data.</text>
</comment>
<dbReference type="InParanoid" id="F1ZDD2"/>
<dbReference type="Pfam" id="PF10722">
    <property type="entry name" value="YbjN"/>
    <property type="match status" value="1"/>
</dbReference>
<proteinExistence type="predicted"/>
<evidence type="ECO:0000256" key="1">
    <source>
        <dbReference type="SAM" id="SignalP"/>
    </source>
</evidence>
<feature type="chain" id="PRO_5003272851" description="YbjN domain-containing protein" evidence="1">
    <location>
        <begin position="28"/>
        <end position="172"/>
    </location>
</feature>
<dbReference type="eggNOG" id="ENOG5030NW5">
    <property type="taxonomic scope" value="Bacteria"/>
</dbReference>
<feature type="signal peptide" evidence="1">
    <location>
        <begin position="1"/>
        <end position="27"/>
    </location>
</feature>
<dbReference type="STRING" id="983920.Y88_3736"/>
<gene>
    <name evidence="2" type="ORF">Y88_3736</name>
</gene>
<protein>
    <recommendedName>
        <fullName evidence="4">YbjN domain-containing protein</fullName>
    </recommendedName>
</protein>
<evidence type="ECO:0008006" key="4">
    <source>
        <dbReference type="Google" id="ProtNLM"/>
    </source>
</evidence>
<dbReference type="EMBL" id="AEWJ01000065">
    <property type="protein sequence ID" value="EGD57426.1"/>
    <property type="molecule type" value="Genomic_DNA"/>
</dbReference>
<evidence type="ECO:0000313" key="2">
    <source>
        <dbReference type="EMBL" id="EGD57426.1"/>
    </source>
</evidence>
<dbReference type="OrthoDB" id="33037at2"/>
<dbReference type="Proteomes" id="UP000004728">
    <property type="component" value="Unassembled WGS sequence"/>
</dbReference>
<sequence>MKSVHIPIAHCLLGLALCVGASVPARADEVSATEPQGVVAALKASGDDAVLTHDDSGDPLIQARIGGWATQIVFYDCNEITHGACQSLQFSANFQPEKPFDSVAAAAFARDNRFAAVTVGADKSVNVSWDVVTGKGIDPSVFALVVKSYRLALDTIGTQVFVSHPRLASASR</sequence>
<dbReference type="AlphaFoldDB" id="F1ZDD2"/>
<evidence type="ECO:0000313" key="3">
    <source>
        <dbReference type="Proteomes" id="UP000004728"/>
    </source>
</evidence>
<name>F1ZDD2_9SPHN</name>
<organism evidence="2 3">
    <name type="scientific">Novosphingobium nitrogenifigens DSM 19370</name>
    <dbReference type="NCBI Taxonomy" id="983920"/>
    <lineage>
        <taxon>Bacteria</taxon>
        <taxon>Pseudomonadati</taxon>
        <taxon>Pseudomonadota</taxon>
        <taxon>Alphaproteobacteria</taxon>
        <taxon>Sphingomonadales</taxon>
        <taxon>Sphingomonadaceae</taxon>
        <taxon>Novosphingobium</taxon>
    </lineage>
</organism>
<dbReference type="InterPro" id="IPR019660">
    <property type="entry name" value="Put_sensory_transdc_reg_YbjN"/>
</dbReference>
<dbReference type="RefSeq" id="WP_008071450.1">
    <property type="nucleotide sequence ID" value="NZ_AQWK01000004.1"/>
</dbReference>
<keyword evidence="3" id="KW-1185">Reference proteome</keyword>
<keyword evidence="1" id="KW-0732">Signal</keyword>
<accession>F1ZDD2</accession>
<reference evidence="2 3" key="1">
    <citation type="journal article" date="2012" name="J. Bacteriol.">
        <title>Draft Genome Sequence of Novosphingobium nitrogenifigens Y88T.</title>
        <authorList>
            <person name="Strabala T.J."/>
            <person name="Macdonald L."/>
            <person name="Liu V."/>
            <person name="Smit A.M."/>
        </authorList>
    </citation>
    <scope>NUCLEOTIDE SEQUENCE [LARGE SCALE GENOMIC DNA]</scope>
    <source>
        <strain evidence="2 3">DSM 19370</strain>
    </source>
</reference>
<dbReference type="HOGENOM" id="CLU_1667589_0_0_5"/>